<name>A0ABW5EB29_9GAMM</name>
<evidence type="ECO:0000256" key="2">
    <source>
        <dbReference type="ARBA" id="ARBA00022517"/>
    </source>
</evidence>
<evidence type="ECO:0000256" key="5">
    <source>
        <dbReference type="HAMAP-Rule" id="MF_00651"/>
    </source>
</evidence>
<evidence type="ECO:0000256" key="4">
    <source>
        <dbReference type="ARBA" id="ARBA00022801"/>
    </source>
</evidence>
<dbReference type="SMART" id="SM00732">
    <property type="entry name" value="YqgFc"/>
    <property type="match status" value="1"/>
</dbReference>
<keyword evidence="2 5" id="KW-0690">Ribosome biogenesis</keyword>
<dbReference type="InterPro" id="IPR037027">
    <property type="entry name" value="YqgF/RNaseH-like_dom_sf"/>
</dbReference>
<dbReference type="Gene3D" id="3.30.420.140">
    <property type="entry name" value="YqgF/RNase H-like domain"/>
    <property type="match status" value="1"/>
</dbReference>
<evidence type="ECO:0000256" key="1">
    <source>
        <dbReference type="ARBA" id="ARBA00022490"/>
    </source>
</evidence>
<feature type="domain" description="YqgF/RNase H-like" evidence="6">
    <location>
        <begin position="9"/>
        <end position="109"/>
    </location>
</feature>
<comment type="function">
    <text evidence="5">Could be a nuclease involved in processing of the 5'-end of pre-16S rRNA.</text>
</comment>
<dbReference type="NCBIfam" id="TIGR00250">
    <property type="entry name" value="RNAse_H_YqgF"/>
    <property type="match status" value="1"/>
</dbReference>
<comment type="caution">
    <text evidence="7">The sequence shown here is derived from an EMBL/GenBank/DDBJ whole genome shotgun (WGS) entry which is preliminary data.</text>
</comment>
<keyword evidence="8" id="KW-1185">Reference proteome</keyword>
<evidence type="ECO:0000256" key="3">
    <source>
        <dbReference type="ARBA" id="ARBA00022722"/>
    </source>
</evidence>
<evidence type="ECO:0000313" key="7">
    <source>
        <dbReference type="EMBL" id="MFD2310793.1"/>
    </source>
</evidence>
<dbReference type="InterPro" id="IPR012337">
    <property type="entry name" value="RNaseH-like_sf"/>
</dbReference>
<dbReference type="InterPro" id="IPR005227">
    <property type="entry name" value="YqgF"/>
</dbReference>
<dbReference type="SUPFAM" id="SSF53098">
    <property type="entry name" value="Ribonuclease H-like"/>
    <property type="match status" value="1"/>
</dbReference>
<proteinExistence type="inferred from homology"/>
<keyword evidence="3 5" id="KW-0540">Nuclease</keyword>
<dbReference type="EMBL" id="JBHUJD010000011">
    <property type="protein sequence ID" value="MFD2310793.1"/>
    <property type="molecule type" value="Genomic_DNA"/>
</dbReference>
<comment type="subcellular location">
    <subcellularLocation>
        <location evidence="5">Cytoplasm</location>
    </subcellularLocation>
</comment>
<evidence type="ECO:0000259" key="6">
    <source>
        <dbReference type="SMART" id="SM00732"/>
    </source>
</evidence>
<sequence>MPLSSNKPTTALAFDFGTRSIGTAFGQSLTGSARELQPLPAKDGKPDWNRVQKLLDEWQPHTLLVGLPLNMDGSESEFGARARKFGRRLHGRTGLPVEYVDERLSTRAAKEEARERGHRGNYADDPVDSIAARIILEDWLRSRSLETGDG</sequence>
<organism evidence="7 8">
    <name type="scientific">Microbulbifer halophilus</name>
    <dbReference type="NCBI Taxonomy" id="453963"/>
    <lineage>
        <taxon>Bacteria</taxon>
        <taxon>Pseudomonadati</taxon>
        <taxon>Pseudomonadota</taxon>
        <taxon>Gammaproteobacteria</taxon>
        <taxon>Cellvibrionales</taxon>
        <taxon>Microbulbiferaceae</taxon>
        <taxon>Microbulbifer</taxon>
    </lineage>
</organism>
<protein>
    <recommendedName>
        <fullName evidence="5">Putative pre-16S rRNA nuclease</fullName>
        <ecNumber evidence="5">3.1.-.-</ecNumber>
    </recommendedName>
</protein>
<dbReference type="HAMAP" id="MF_00651">
    <property type="entry name" value="Nuclease_YqgF"/>
    <property type="match status" value="1"/>
</dbReference>
<dbReference type="CDD" id="cd16964">
    <property type="entry name" value="YqgF"/>
    <property type="match status" value="1"/>
</dbReference>
<comment type="similarity">
    <text evidence="5">Belongs to the YqgF HJR family.</text>
</comment>
<gene>
    <name evidence="7" type="primary">ruvX</name>
    <name evidence="7" type="ORF">ACFSKX_10235</name>
</gene>
<accession>A0ABW5EB29</accession>
<evidence type="ECO:0000313" key="8">
    <source>
        <dbReference type="Proteomes" id="UP001597425"/>
    </source>
</evidence>
<dbReference type="EC" id="3.1.-.-" evidence="5"/>
<dbReference type="PANTHER" id="PTHR33317">
    <property type="entry name" value="POLYNUCLEOTIDYL TRANSFERASE, RIBONUCLEASE H-LIKE SUPERFAMILY PROTEIN"/>
    <property type="match status" value="1"/>
</dbReference>
<dbReference type="Pfam" id="PF03652">
    <property type="entry name" value="RuvX"/>
    <property type="match status" value="1"/>
</dbReference>
<reference evidence="8" key="1">
    <citation type="journal article" date="2019" name="Int. J. Syst. Evol. Microbiol.">
        <title>The Global Catalogue of Microorganisms (GCM) 10K type strain sequencing project: providing services to taxonomists for standard genome sequencing and annotation.</title>
        <authorList>
            <consortium name="The Broad Institute Genomics Platform"/>
            <consortium name="The Broad Institute Genome Sequencing Center for Infectious Disease"/>
            <person name="Wu L."/>
            <person name="Ma J."/>
        </authorList>
    </citation>
    <scope>NUCLEOTIDE SEQUENCE [LARGE SCALE GENOMIC DNA]</scope>
    <source>
        <strain evidence="8">KCTC 12848</strain>
    </source>
</reference>
<dbReference type="InterPro" id="IPR006641">
    <property type="entry name" value="YqgF/RNaseH-like_dom"/>
</dbReference>
<dbReference type="PANTHER" id="PTHR33317:SF4">
    <property type="entry name" value="POLYNUCLEOTIDYL TRANSFERASE, RIBONUCLEASE H-LIKE SUPERFAMILY PROTEIN"/>
    <property type="match status" value="1"/>
</dbReference>
<keyword evidence="4 5" id="KW-0378">Hydrolase</keyword>
<dbReference type="Proteomes" id="UP001597425">
    <property type="component" value="Unassembled WGS sequence"/>
</dbReference>
<dbReference type="RefSeq" id="WP_265721648.1">
    <property type="nucleotide sequence ID" value="NZ_JAPIVK010000013.1"/>
</dbReference>
<keyword evidence="1 5" id="KW-0963">Cytoplasm</keyword>